<name>A0A8K0HN96_9ROSA</name>
<accession>A0A8K0HN96</accession>
<protein>
    <recommendedName>
        <fullName evidence="1">Retrotransposon gag domain-containing protein</fullName>
    </recommendedName>
</protein>
<comment type="caution">
    <text evidence="2">The sequence shown here is derived from an EMBL/GenBank/DDBJ whole genome shotgun (WGS) entry which is preliminary data.</text>
</comment>
<feature type="domain" description="Retrotransposon gag" evidence="1">
    <location>
        <begin position="206"/>
        <end position="244"/>
    </location>
</feature>
<dbReference type="AlphaFoldDB" id="A0A8K0HN96"/>
<proteinExistence type="predicted"/>
<dbReference type="InterPro" id="IPR005162">
    <property type="entry name" value="Retrotrans_gag_dom"/>
</dbReference>
<sequence length="247" mass="28260">MAIGSTFGVNEKKPTGLKPLIRGLGDQVVRIGEKISGVDQSIELSQENIIESSVSLERSMENMANLVAQQTQQQGQQMAALMHTYSRPFRPLVKDNSSRPFQPLHIDTSRNDNAAGQNGKQNQLLNLEAVDRLIKERVGPTYRRISRPVYRSPYPEAIKRMELPRNVRSSDFILFSREENQSTIEHIGRFRIQCGEAAANDFLKLKLFVNSLTGSAFTWFINLPANSIYTWQEMKMKFHKQFYRIEP</sequence>
<evidence type="ECO:0000259" key="1">
    <source>
        <dbReference type="Pfam" id="PF03732"/>
    </source>
</evidence>
<evidence type="ECO:0000313" key="2">
    <source>
        <dbReference type="EMBL" id="KAF3456046.1"/>
    </source>
</evidence>
<dbReference type="PANTHER" id="PTHR33223:SF6">
    <property type="entry name" value="CCHC-TYPE DOMAIN-CONTAINING PROTEIN"/>
    <property type="match status" value="1"/>
</dbReference>
<organism evidence="2 3">
    <name type="scientific">Rhamnella rubrinervis</name>
    <dbReference type="NCBI Taxonomy" id="2594499"/>
    <lineage>
        <taxon>Eukaryota</taxon>
        <taxon>Viridiplantae</taxon>
        <taxon>Streptophyta</taxon>
        <taxon>Embryophyta</taxon>
        <taxon>Tracheophyta</taxon>
        <taxon>Spermatophyta</taxon>
        <taxon>Magnoliopsida</taxon>
        <taxon>eudicotyledons</taxon>
        <taxon>Gunneridae</taxon>
        <taxon>Pentapetalae</taxon>
        <taxon>rosids</taxon>
        <taxon>fabids</taxon>
        <taxon>Rosales</taxon>
        <taxon>Rhamnaceae</taxon>
        <taxon>rhamnoid group</taxon>
        <taxon>Rhamneae</taxon>
        <taxon>Rhamnella</taxon>
    </lineage>
</organism>
<reference evidence="2" key="1">
    <citation type="submission" date="2020-03" db="EMBL/GenBank/DDBJ databases">
        <title>A high-quality chromosome-level genome assembly of a woody plant with both climbing and erect habits, Rhamnella rubrinervis.</title>
        <authorList>
            <person name="Lu Z."/>
            <person name="Yang Y."/>
            <person name="Zhu X."/>
            <person name="Sun Y."/>
        </authorList>
    </citation>
    <scope>NUCLEOTIDE SEQUENCE</scope>
    <source>
        <strain evidence="2">BYM</strain>
        <tissue evidence="2">Leaf</tissue>
    </source>
</reference>
<dbReference type="PANTHER" id="PTHR33223">
    <property type="entry name" value="CCHC-TYPE DOMAIN-CONTAINING PROTEIN"/>
    <property type="match status" value="1"/>
</dbReference>
<gene>
    <name evidence="2" type="ORF">FNV43_RR00689</name>
</gene>
<dbReference type="Pfam" id="PF03732">
    <property type="entry name" value="Retrotrans_gag"/>
    <property type="match status" value="1"/>
</dbReference>
<dbReference type="EMBL" id="VOIH02000001">
    <property type="protein sequence ID" value="KAF3456046.1"/>
    <property type="molecule type" value="Genomic_DNA"/>
</dbReference>
<dbReference type="Proteomes" id="UP000796880">
    <property type="component" value="Unassembled WGS sequence"/>
</dbReference>
<dbReference type="OrthoDB" id="1166206at2759"/>
<keyword evidence="3" id="KW-1185">Reference proteome</keyword>
<evidence type="ECO:0000313" key="3">
    <source>
        <dbReference type="Proteomes" id="UP000796880"/>
    </source>
</evidence>